<feature type="region of interest" description="Disordered" evidence="1">
    <location>
        <begin position="522"/>
        <end position="554"/>
    </location>
</feature>
<dbReference type="PANTHER" id="PTHR21525">
    <property type="entry name" value="MOTILE SPERM PROTEIN"/>
    <property type="match status" value="1"/>
</dbReference>
<feature type="compositionally biased region" description="Basic and acidic residues" evidence="1">
    <location>
        <begin position="389"/>
        <end position="399"/>
    </location>
</feature>
<dbReference type="BioCyc" id="PAER208963:G1G74-670-MONOMER"/>
<dbReference type="EMBL" id="CP000438">
    <property type="protein sequence ID" value="ABJ15590.1"/>
    <property type="molecule type" value="Genomic_DNA"/>
</dbReference>
<name>A0A0H2ZLE1_PSEAB</name>
<dbReference type="PANTHER" id="PTHR21525:SF9">
    <property type="entry name" value="CHANNEL_COLICIN DOMAIN-CONTAINING PROTEIN"/>
    <property type="match status" value="1"/>
</dbReference>
<feature type="compositionally biased region" description="Basic residues" evidence="1">
    <location>
        <begin position="531"/>
        <end position="546"/>
    </location>
</feature>
<evidence type="ECO:0000313" key="2">
    <source>
        <dbReference type="EMBL" id="ABJ15590.1"/>
    </source>
</evidence>
<evidence type="ECO:0000313" key="3">
    <source>
        <dbReference type="Proteomes" id="UP000000653"/>
    </source>
</evidence>
<gene>
    <name evidence="2" type="ordered locus">PA14_08120</name>
</gene>
<sequence>MSKDMDLVVSIGGIADPSLGKAFETVKARLDSLQERSRQASSLRDVLGDAIRLERELADMRKVGDRGVAEHARQLGERQEQLKRLGIEARAAGDAYARLGEMQRGLDMQVRGLQRLEQASQAMPLASAFSGLVVEASKTAAGYQARLRDLAIRNGLDVGREPALASLIQDSASQSGLGRTATLDMLEHLNATGMGFAAAQMNLGLAGRFGFGQGIASAEVAGLVRALQLAQGSDSPEQLSASLDRLVVLGKGRVGSEALARRLPALLSALGNAGEATAGDVGALGALLEIQAKNTTPDKADVRMKAWLEFVGSGSLKRAYGQDYDRDLEALRKDGASLLEANLELAARYRDKGGKLSAGVASPALEAYRASRGEFQGLLESQQSSAGSSERDARRREGMSQELWKASSDSWERAQTALGSALNPYLDNLAKGSAVLGESTAELLEAYPRTTAGLTAAAGAVLSGYLAYKGGRGAIDVLRGGRLGRRGIAAVGDLIERGAGRVSGGSEIQRVFVTNWPVPGGDSTLESARRPAQRKRGQTPRRKRGKGGGVKARSLPSLGFSAGGGLGAMAGKLPRLSRLPIRNAPLQVASSLIDVAEVYSSDLSESEKTIVYGEAGGSLAGSLAGAALGASIGSVVPVVGTLIGGLVGGAIGAWGGSELGGRLGRSLAGDPPADSDNKPTVPAPQAEPVAAAPNWTFAPQINLTVQGNVHEPQRLADELLPYLQRMLVDFADERQRRSLYDPAMV</sequence>
<dbReference type="AlphaFoldDB" id="A0A0H2ZLE1"/>
<dbReference type="KEGG" id="pau:PA14_08120"/>
<dbReference type="HOGENOM" id="CLU_009661_0_0_6"/>
<accession>A0A0H2ZLE1</accession>
<dbReference type="Proteomes" id="UP000000653">
    <property type="component" value="Chromosome"/>
</dbReference>
<feature type="region of interest" description="Disordered" evidence="1">
    <location>
        <begin position="663"/>
        <end position="686"/>
    </location>
</feature>
<organism evidence="2 3">
    <name type="scientific">Pseudomonas aeruginosa (strain UCBPP-PA14)</name>
    <dbReference type="NCBI Taxonomy" id="208963"/>
    <lineage>
        <taxon>Bacteria</taxon>
        <taxon>Pseudomonadati</taxon>
        <taxon>Pseudomonadota</taxon>
        <taxon>Gammaproteobacteria</taxon>
        <taxon>Pseudomonadales</taxon>
        <taxon>Pseudomonadaceae</taxon>
        <taxon>Pseudomonas</taxon>
    </lineage>
</organism>
<proteinExistence type="predicted"/>
<feature type="region of interest" description="Disordered" evidence="1">
    <location>
        <begin position="379"/>
        <end position="399"/>
    </location>
</feature>
<reference evidence="2 3" key="1">
    <citation type="journal article" date="2006" name="Genome Biol.">
        <title>Genomic analysis reveals that Pseudomonas aeruginosa virulence is combinatorial.</title>
        <authorList>
            <person name="Lee D.G."/>
            <person name="Urbach J.M."/>
            <person name="Wu G."/>
            <person name="Liberati N.T."/>
            <person name="Feinbaum R.L."/>
            <person name="Miyata S."/>
            <person name="Diggins L.T."/>
            <person name="He J."/>
            <person name="Saucier M."/>
            <person name="Deziel E."/>
            <person name="Friedman L."/>
            <person name="Li L."/>
            <person name="Grills G."/>
            <person name="Montgomery K."/>
            <person name="Kucherlapati R."/>
            <person name="Rahme L.G."/>
            <person name="Ausubel F.M."/>
        </authorList>
    </citation>
    <scope>NUCLEOTIDE SEQUENCE [LARGE SCALE GENOMIC DNA]</scope>
    <source>
        <strain evidence="2 3">UCBPP-PA14</strain>
    </source>
</reference>
<feature type="compositionally biased region" description="Polar residues" evidence="1">
    <location>
        <begin position="379"/>
        <end position="388"/>
    </location>
</feature>
<evidence type="ECO:0000256" key="1">
    <source>
        <dbReference type="SAM" id="MobiDB-lite"/>
    </source>
</evidence>
<protein>
    <submittedName>
        <fullName evidence="2">Putative tail length determinator protein</fullName>
    </submittedName>
</protein>
<dbReference type="RefSeq" id="WP_003137390.1">
    <property type="nucleotide sequence ID" value="NC_008463.1"/>
</dbReference>